<gene>
    <name evidence="1" type="ORF">HPB47_016543</name>
</gene>
<comment type="caution">
    <text evidence="1">The sequence shown here is derived from an EMBL/GenBank/DDBJ whole genome shotgun (WGS) entry which is preliminary data.</text>
</comment>
<proteinExistence type="predicted"/>
<accession>A0AC60QRU6</accession>
<evidence type="ECO:0000313" key="2">
    <source>
        <dbReference type="Proteomes" id="UP000805193"/>
    </source>
</evidence>
<evidence type="ECO:0000313" key="1">
    <source>
        <dbReference type="EMBL" id="KAG0439745.1"/>
    </source>
</evidence>
<dbReference type="Proteomes" id="UP000805193">
    <property type="component" value="Unassembled WGS sequence"/>
</dbReference>
<name>A0AC60QRU6_IXOPE</name>
<organism evidence="1 2">
    <name type="scientific">Ixodes persulcatus</name>
    <name type="common">Taiga tick</name>
    <dbReference type="NCBI Taxonomy" id="34615"/>
    <lineage>
        <taxon>Eukaryota</taxon>
        <taxon>Metazoa</taxon>
        <taxon>Ecdysozoa</taxon>
        <taxon>Arthropoda</taxon>
        <taxon>Chelicerata</taxon>
        <taxon>Arachnida</taxon>
        <taxon>Acari</taxon>
        <taxon>Parasitiformes</taxon>
        <taxon>Ixodida</taxon>
        <taxon>Ixodoidea</taxon>
        <taxon>Ixodidae</taxon>
        <taxon>Ixodinae</taxon>
        <taxon>Ixodes</taxon>
    </lineage>
</organism>
<keyword evidence="2" id="KW-1185">Reference proteome</keyword>
<protein>
    <submittedName>
        <fullName evidence="1">Uncharacterized protein</fullName>
    </submittedName>
</protein>
<reference evidence="1 2" key="1">
    <citation type="journal article" date="2020" name="Cell">
        <title>Large-Scale Comparative Analyses of Tick Genomes Elucidate Their Genetic Diversity and Vector Capacities.</title>
        <authorList>
            <consortium name="Tick Genome and Microbiome Consortium (TIGMIC)"/>
            <person name="Jia N."/>
            <person name="Wang J."/>
            <person name="Shi W."/>
            <person name="Du L."/>
            <person name="Sun Y."/>
            <person name="Zhan W."/>
            <person name="Jiang J.F."/>
            <person name="Wang Q."/>
            <person name="Zhang B."/>
            <person name="Ji P."/>
            <person name="Bell-Sakyi L."/>
            <person name="Cui X.M."/>
            <person name="Yuan T.T."/>
            <person name="Jiang B.G."/>
            <person name="Yang W.F."/>
            <person name="Lam T.T."/>
            <person name="Chang Q.C."/>
            <person name="Ding S.J."/>
            <person name="Wang X.J."/>
            <person name="Zhu J.G."/>
            <person name="Ruan X.D."/>
            <person name="Zhao L."/>
            <person name="Wei J.T."/>
            <person name="Ye R.Z."/>
            <person name="Que T.C."/>
            <person name="Du C.H."/>
            <person name="Zhou Y.H."/>
            <person name="Cheng J.X."/>
            <person name="Dai P.F."/>
            <person name="Guo W.B."/>
            <person name="Han X.H."/>
            <person name="Huang E.J."/>
            <person name="Li L.F."/>
            <person name="Wei W."/>
            <person name="Gao Y.C."/>
            <person name="Liu J.Z."/>
            <person name="Shao H.Z."/>
            <person name="Wang X."/>
            <person name="Wang C.C."/>
            <person name="Yang T.C."/>
            <person name="Huo Q.B."/>
            <person name="Li W."/>
            <person name="Chen H.Y."/>
            <person name="Chen S.E."/>
            <person name="Zhou L.G."/>
            <person name="Ni X.B."/>
            <person name="Tian J.H."/>
            <person name="Sheng Y."/>
            <person name="Liu T."/>
            <person name="Pan Y.S."/>
            <person name="Xia L.Y."/>
            <person name="Li J."/>
            <person name="Zhao F."/>
            <person name="Cao W.C."/>
        </authorList>
    </citation>
    <scope>NUCLEOTIDE SEQUENCE [LARGE SCALE GENOMIC DNA]</scope>
    <source>
        <strain evidence="1">Iper-2018</strain>
    </source>
</reference>
<sequence length="156" mass="17579">MARREKTMTKSSPLQSIGDVQLLDAGRRGATKQHPGRVNHPTDAPDIKIIVRPRDRLNISKPSDALIRDGVLRAATVTIAEAEDDRYRSCVRPMGNTNSVIEMFEGPNVPFYVYYRGAEYRYYLHKKKVEVCSACGRIGPRADVCPTPDKQQCREC</sequence>
<dbReference type="EMBL" id="JABSTQ010005256">
    <property type="protein sequence ID" value="KAG0439745.1"/>
    <property type="molecule type" value="Genomic_DNA"/>
</dbReference>